<dbReference type="InterPro" id="IPR050237">
    <property type="entry name" value="ATP-dep_AMP-bd_enzyme"/>
</dbReference>
<dbReference type="Pfam" id="PF00501">
    <property type="entry name" value="AMP-binding"/>
    <property type="match status" value="1"/>
</dbReference>
<reference evidence="3" key="1">
    <citation type="submission" date="2020-05" db="EMBL/GenBank/DDBJ databases">
        <authorList>
            <person name="Chiriac C."/>
            <person name="Salcher M."/>
            <person name="Ghai R."/>
            <person name="Kavagutti S V."/>
        </authorList>
    </citation>
    <scope>NUCLEOTIDE SEQUENCE</scope>
</reference>
<dbReference type="InterPro" id="IPR000873">
    <property type="entry name" value="AMP-dep_synth/lig_dom"/>
</dbReference>
<dbReference type="AlphaFoldDB" id="A0A6J6PT93"/>
<dbReference type="InterPro" id="IPR025110">
    <property type="entry name" value="AMP-bd_C"/>
</dbReference>
<gene>
    <name evidence="3" type="ORF">UFOPK2582_00849</name>
</gene>
<dbReference type="InterPro" id="IPR045851">
    <property type="entry name" value="AMP-bd_C_sf"/>
</dbReference>
<accession>A0A6J6PT93</accession>
<proteinExistence type="predicted"/>
<evidence type="ECO:0000259" key="1">
    <source>
        <dbReference type="Pfam" id="PF00501"/>
    </source>
</evidence>
<sequence length="541" mass="58872">MPGWNFAELWEQVADRFPESDAQVQGKRRTSWKEFDARADGLARYLLDQGAVHQDKIALYLYNAPEYMEGAFGAFKAGLVPVNTNYRYLDEELAYLWQNADAVAVIFHGCFTERVASVRERLPLVRDWLWVDDGSGEMPEWATAYESVVTVPTERVVPAWGRSGDDILMIYTGGTTGMPKGVMWRQDDLIRAVISVSNPLFNEDPETIGFTAAIDSLEAPGMPGMPACPLMHGTGWFTANLYLTAGGSLVLLEDRHLDIEELLDTIQREKVGALTIVGDAFAKPILRVLDAQPDRWDLSSLFLITSSGVMWSEGSKQGLLKHNPNMFLIDSFSSSEAIGLGQSVSSSGAEEKTAHFSLGNGAQVISDDGHAVQAGSGERGRVAVPGNQPLGYYKDPEKSAATFIEFEGVRYSMPGDYATIEADGTITLLGRGSVCINTGGEKVFPEEVEEALKTQAQVHDAVVVGVPDEKFGEAITAVVEIAPGASVESAELIEHVKAVLAAYKAPKTVLFVDSIGRAPNGKVDYKRHKQYALDQLGIVSE</sequence>
<dbReference type="SUPFAM" id="SSF56801">
    <property type="entry name" value="Acetyl-CoA synthetase-like"/>
    <property type="match status" value="1"/>
</dbReference>
<evidence type="ECO:0000259" key="2">
    <source>
        <dbReference type="Pfam" id="PF13193"/>
    </source>
</evidence>
<evidence type="ECO:0000313" key="3">
    <source>
        <dbReference type="EMBL" id="CAB4699104.1"/>
    </source>
</evidence>
<dbReference type="Gene3D" id="3.30.300.30">
    <property type="match status" value="1"/>
</dbReference>
<dbReference type="EMBL" id="CAEZXS010000088">
    <property type="protein sequence ID" value="CAB4699104.1"/>
    <property type="molecule type" value="Genomic_DNA"/>
</dbReference>
<dbReference type="InterPro" id="IPR020845">
    <property type="entry name" value="AMP-binding_CS"/>
</dbReference>
<feature type="domain" description="AMP-binding enzyme C-terminal" evidence="2">
    <location>
        <begin position="447"/>
        <end position="522"/>
    </location>
</feature>
<organism evidence="3">
    <name type="scientific">freshwater metagenome</name>
    <dbReference type="NCBI Taxonomy" id="449393"/>
    <lineage>
        <taxon>unclassified sequences</taxon>
        <taxon>metagenomes</taxon>
        <taxon>ecological metagenomes</taxon>
    </lineage>
</organism>
<dbReference type="PROSITE" id="PS00455">
    <property type="entry name" value="AMP_BINDING"/>
    <property type="match status" value="1"/>
</dbReference>
<dbReference type="Gene3D" id="3.40.50.12780">
    <property type="entry name" value="N-terminal domain of ligase-like"/>
    <property type="match status" value="1"/>
</dbReference>
<dbReference type="Pfam" id="PF13193">
    <property type="entry name" value="AMP-binding_C"/>
    <property type="match status" value="1"/>
</dbReference>
<protein>
    <submittedName>
        <fullName evidence="3">Unannotated protein</fullName>
    </submittedName>
</protein>
<feature type="domain" description="AMP-dependent synthetase/ligase" evidence="1">
    <location>
        <begin position="11"/>
        <end position="388"/>
    </location>
</feature>
<dbReference type="InterPro" id="IPR042099">
    <property type="entry name" value="ANL_N_sf"/>
</dbReference>
<name>A0A6J6PT93_9ZZZZ</name>
<dbReference type="NCBIfam" id="NF005863">
    <property type="entry name" value="PRK07798.1"/>
    <property type="match status" value="1"/>
</dbReference>
<dbReference type="PANTHER" id="PTHR43767:SF1">
    <property type="entry name" value="NONRIBOSOMAL PEPTIDE SYNTHASE PES1 (EUROFUNG)-RELATED"/>
    <property type="match status" value="1"/>
</dbReference>
<dbReference type="PANTHER" id="PTHR43767">
    <property type="entry name" value="LONG-CHAIN-FATTY-ACID--COA LIGASE"/>
    <property type="match status" value="1"/>
</dbReference>
<dbReference type="GO" id="GO:0016878">
    <property type="term" value="F:acid-thiol ligase activity"/>
    <property type="evidence" value="ECO:0007669"/>
    <property type="project" value="UniProtKB-ARBA"/>
</dbReference>